<gene>
    <name evidence="9" type="ORF">DWZ11_03145</name>
</gene>
<keyword evidence="4 7" id="KW-0812">Transmembrane</keyword>
<sequence length="393" mass="43348">MDKSKLNYQKNLLLIIVVLFWFAQYVYVPFQTPYLSTMQVSSSMIGIIIGIYGFSQMILRMPIGIMADKNGRHKLFIILGVTASALASVFRIILEPQTGFLVGNILSGFASAMWISFMVLYASYFTCENLQRAMGFIMAANNIGVLGGFVLSTLSYNHLGMNFLCLLSICSGVPAILLSFGIKEQKTKTVKIVPKTSDLTKVYADKRLIFFSILALVQQGILMATCMSFTTQIAHEINASAFQIGLLSIVYIIVAVLASYFSASNFARRLGSSLWIPFILFVLAIYCFAVPNIFSPNLLIAIQILAGLSTGIVFSFCTSEAMKNVPIEKRSTAMGYYQAIYAVGMTIVPMIAGNIAEIYNLNIAFYLEGIIAVIATVASMIYFKYDNRKIIKG</sequence>
<evidence type="ECO:0000259" key="8">
    <source>
        <dbReference type="PROSITE" id="PS50850"/>
    </source>
</evidence>
<dbReference type="PANTHER" id="PTHR23517">
    <property type="entry name" value="RESISTANCE PROTEIN MDTM, PUTATIVE-RELATED-RELATED"/>
    <property type="match status" value="1"/>
</dbReference>
<reference evidence="9 10" key="1">
    <citation type="submission" date="2018-08" db="EMBL/GenBank/DDBJ databases">
        <title>A genome reference for cultivated species of the human gut microbiota.</title>
        <authorList>
            <person name="Zou Y."/>
            <person name="Xue W."/>
            <person name="Luo G."/>
        </authorList>
    </citation>
    <scope>NUCLEOTIDE SEQUENCE [LARGE SCALE GENOMIC DNA]</scope>
    <source>
        <strain evidence="9 10">AF29-2</strain>
    </source>
</reference>
<organism evidence="9 10">
    <name type="scientific">Megamonas rupellensis</name>
    <dbReference type="NCBI Taxonomy" id="491921"/>
    <lineage>
        <taxon>Bacteria</taxon>
        <taxon>Bacillati</taxon>
        <taxon>Bacillota</taxon>
        <taxon>Negativicutes</taxon>
        <taxon>Selenomonadales</taxon>
        <taxon>Selenomonadaceae</taxon>
        <taxon>Megamonas</taxon>
    </lineage>
</organism>
<comment type="subcellular location">
    <subcellularLocation>
        <location evidence="1">Cell membrane</location>
        <topology evidence="1">Multi-pass membrane protein</topology>
    </subcellularLocation>
</comment>
<keyword evidence="3" id="KW-1003">Cell membrane</keyword>
<dbReference type="GO" id="GO:0005886">
    <property type="term" value="C:plasma membrane"/>
    <property type="evidence" value="ECO:0007669"/>
    <property type="project" value="UniProtKB-SubCell"/>
</dbReference>
<dbReference type="EMBL" id="QRST01000003">
    <property type="protein sequence ID" value="RGQ07555.1"/>
    <property type="molecule type" value="Genomic_DNA"/>
</dbReference>
<dbReference type="InterPro" id="IPR020846">
    <property type="entry name" value="MFS_dom"/>
</dbReference>
<evidence type="ECO:0000256" key="7">
    <source>
        <dbReference type="SAM" id="Phobius"/>
    </source>
</evidence>
<name>A0A411ZXJ9_9FIRM</name>
<feature type="transmembrane region" description="Helical" evidence="7">
    <location>
        <begin position="365"/>
        <end position="383"/>
    </location>
</feature>
<keyword evidence="6 7" id="KW-0472">Membrane</keyword>
<keyword evidence="2" id="KW-0813">Transport</keyword>
<dbReference type="RefSeq" id="WP_117976231.1">
    <property type="nucleotide sequence ID" value="NZ_QRST01000003.1"/>
</dbReference>
<dbReference type="PANTHER" id="PTHR23517:SF13">
    <property type="entry name" value="MAJOR FACILITATOR SUPERFAMILY MFS_1"/>
    <property type="match status" value="1"/>
</dbReference>
<feature type="transmembrane region" description="Helical" evidence="7">
    <location>
        <begin position="12"/>
        <end position="28"/>
    </location>
</feature>
<dbReference type="Gene3D" id="1.20.1250.20">
    <property type="entry name" value="MFS general substrate transporter like domains"/>
    <property type="match status" value="1"/>
</dbReference>
<evidence type="ECO:0000256" key="1">
    <source>
        <dbReference type="ARBA" id="ARBA00004651"/>
    </source>
</evidence>
<feature type="domain" description="Major facilitator superfamily (MFS) profile" evidence="8">
    <location>
        <begin position="1"/>
        <end position="387"/>
    </location>
</feature>
<dbReference type="SUPFAM" id="SSF103473">
    <property type="entry name" value="MFS general substrate transporter"/>
    <property type="match status" value="1"/>
</dbReference>
<protein>
    <submittedName>
        <fullName evidence="9">MFS transporter</fullName>
    </submittedName>
</protein>
<feature type="transmembrane region" description="Helical" evidence="7">
    <location>
        <begin position="133"/>
        <end position="154"/>
    </location>
</feature>
<dbReference type="InterPro" id="IPR050171">
    <property type="entry name" value="MFS_Transporters"/>
</dbReference>
<feature type="transmembrane region" description="Helical" evidence="7">
    <location>
        <begin position="75"/>
        <end position="94"/>
    </location>
</feature>
<feature type="transmembrane region" description="Helical" evidence="7">
    <location>
        <begin position="300"/>
        <end position="318"/>
    </location>
</feature>
<dbReference type="InterPro" id="IPR036259">
    <property type="entry name" value="MFS_trans_sf"/>
</dbReference>
<evidence type="ECO:0000256" key="6">
    <source>
        <dbReference type="ARBA" id="ARBA00023136"/>
    </source>
</evidence>
<evidence type="ECO:0000256" key="3">
    <source>
        <dbReference type="ARBA" id="ARBA00022475"/>
    </source>
</evidence>
<feature type="transmembrane region" description="Helical" evidence="7">
    <location>
        <begin position="274"/>
        <end position="294"/>
    </location>
</feature>
<dbReference type="Proteomes" id="UP000284662">
    <property type="component" value="Unassembled WGS sequence"/>
</dbReference>
<feature type="transmembrane region" description="Helical" evidence="7">
    <location>
        <begin position="160"/>
        <end position="182"/>
    </location>
</feature>
<dbReference type="Pfam" id="PF07690">
    <property type="entry name" value="MFS_1"/>
    <property type="match status" value="2"/>
</dbReference>
<evidence type="ECO:0000256" key="4">
    <source>
        <dbReference type="ARBA" id="ARBA00022692"/>
    </source>
</evidence>
<evidence type="ECO:0000313" key="9">
    <source>
        <dbReference type="EMBL" id="RGQ07555.1"/>
    </source>
</evidence>
<dbReference type="InterPro" id="IPR011701">
    <property type="entry name" value="MFS"/>
</dbReference>
<dbReference type="AlphaFoldDB" id="A0A411ZXJ9"/>
<accession>A0A411ZXJ9</accession>
<comment type="caution">
    <text evidence="9">The sequence shown here is derived from an EMBL/GenBank/DDBJ whole genome shotgun (WGS) entry which is preliminary data.</text>
</comment>
<dbReference type="CDD" id="cd17490">
    <property type="entry name" value="MFS_YxlH_like"/>
    <property type="match status" value="1"/>
</dbReference>
<feature type="transmembrane region" description="Helical" evidence="7">
    <location>
        <begin position="100"/>
        <end position="121"/>
    </location>
</feature>
<proteinExistence type="predicted"/>
<feature type="transmembrane region" description="Helical" evidence="7">
    <location>
        <begin position="339"/>
        <end position="359"/>
    </location>
</feature>
<keyword evidence="5 7" id="KW-1133">Transmembrane helix</keyword>
<dbReference type="GO" id="GO:0022857">
    <property type="term" value="F:transmembrane transporter activity"/>
    <property type="evidence" value="ECO:0007669"/>
    <property type="project" value="InterPro"/>
</dbReference>
<feature type="transmembrane region" description="Helical" evidence="7">
    <location>
        <begin position="208"/>
        <end position="230"/>
    </location>
</feature>
<evidence type="ECO:0000256" key="2">
    <source>
        <dbReference type="ARBA" id="ARBA00022448"/>
    </source>
</evidence>
<dbReference type="PROSITE" id="PS50850">
    <property type="entry name" value="MFS"/>
    <property type="match status" value="1"/>
</dbReference>
<evidence type="ECO:0000256" key="5">
    <source>
        <dbReference type="ARBA" id="ARBA00022989"/>
    </source>
</evidence>
<evidence type="ECO:0000313" key="10">
    <source>
        <dbReference type="Proteomes" id="UP000284662"/>
    </source>
</evidence>
<feature type="transmembrane region" description="Helical" evidence="7">
    <location>
        <begin position="242"/>
        <end position="262"/>
    </location>
</feature>